<proteinExistence type="predicted"/>
<dbReference type="AlphaFoldDB" id="A0AA37GWG1"/>
<evidence type="ECO:0000313" key="3">
    <source>
        <dbReference type="Proteomes" id="UP001055172"/>
    </source>
</evidence>
<dbReference type="EMBL" id="BPPX01000033">
    <property type="protein sequence ID" value="GJC88531.1"/>
    <property type="molecule type" value="Genomic_DNA"/>
</dbReference>
<evidence type="ECO:0000256" key="1">
    <source>
        <dbReference type="SAM" id="MobiDB-lite"/>
    </source>
</evidence>
<evidence type="ECO:0000313" key="2">
    <source>
        <dbReference type="EMBL" id="GJC88531.1"/>
    </source>
</evidence>
<protein>
    <submittedName>
        <fullName evidence="2">Uncharacterized protein</fullName>
    </submittedName>
</protein>
<keyword evidence="3" id="KW-1185">Reference proteome</keyword>
<gene>
    <name evidence="2" type="ORF">ColLi_11369</name>
</gene>
<accession>A0AA37GWG1</accession>
<feature type="region of interest" description="Disordered" evidence="1">
    <location>
        <begin position="52"/>
        <end position="74"/>
    </location>
</feature>
<sequence>MALAAGVGVGVGGLVEERWYWEEEPGKRGFDDEGERSAGRWTLKLDRVTVQWAPDRDGGGQGTREGDRNRATVH</sequence>
<comment type="caution">
    <text evidence="2">The sequence shown here is derived from an EMBL/GenBank/DDBJ whole genome shotgun (WGS) entry which is preliminary data.</text>
</comment>
<name>A0AA37GWG1_9PEZI</name>
<feature type="compositionally biased region" description="Basic and acidic residues" evidence="1">
    <location>
        <begin position="54"/>
        <end position="74"/>
    </location>
</feature>
<organism evidence="2 3">
    <name type="scientific">Colletotrichum liriopes</name>
    <dbReference type="NCBI Taxonomy" id="708192"/>
    <lineage>
        <taxon>Eukaryota</taxon>
        <taxon>Fungi</taxon>
        <taxon>Dikarya</taxon>
        <taxon>Ascomycota</taxon>
        <taxon>Pezizomycotina</taxon>
        <taxon>Sordariomycetes</taxon>
        <taxon>Hypocreomycetidae</taxon>
        <taxon>Glomerellales</taxon>
        <taxon>Glomerellaceae</taxon>
        <taxon>Colletotrichum</taxon>
        <taxon>Colletotrichum spaethianum species complex</taxon>
    </lineage>
</organism>
<reference evidence="2 3" key="1">
    <citation type="submission" date="2021-07" db="EMBL/GenBank/DDBJ databases">
        <title>Genome data of Colletotrichum spaethianum.</title>
        <authorList>
            <person name="Utami Y.D."/>
            <person name="Hiruma K."/>
        </authorList>
    </citation>
    <scope>NUCLEOTIDE SEQUENCE [LARGE SCALE GENOMIC DNA]</scope>
    <source>
        <strain evidence="2 3">MAFF 242679</strain>
    </source>
</reference>
<dbReference type="Proteomes" id="UP001055172">
    <property type="component" value="Unassembled WGS sequence"/>
</dbReference>